<dbReference type="RefSeq" id="WP_183651345.1">
    <property type="nucleotide sequence ID" value="NZ_BAAAXX010000081.1"/>
</dbReference>
<dbReference type="Proteomes" id="UP000579945">
    <property type="component" value="Unassembled WGS sequence"/>
</dbReference>
<feature type="domain" description="SchA/CurD-like" evidence="1">
    <location>
        <begin position="1"/>
        <end position="110"/>
    </location>
</feature>
<sequence>MQRYAITFEIRQGTQAAVRELLSGYAPPEWETADGTRLLSTSIFMKDTTVIRVIEIDGSLPSVMRHLAAQPSIQKLERELDPYLATPRDMSTPEGARAFFVSALMEHVTTRVAEPVR</sequence>
<protein>
    <recommendedName>
        <fullName evidence="1">SchA/CurD-like domain-containing protein</fullName>
    </recommendedName>
</protein>
<dbReference type="EMBL" id="JACIBV010000001">
    <property type="protein sequence ID" value="MBB3728866.1"/>
    <property type="molecule type" value="Genomic_DNA"/>
</dbReference>
<dbReference type="Pfam" id="PF04486">
    <property type="entry name" value="SchA_CurD"/>
    <property type="match status" value="1"/>
</dbReference>
<proteinExistence type="predicted"/>
<accession>A0A7W5V1U2</accession>
<evidence type="ECO:0000313" key="3">
    <source>
        <dbReference type="Proteomes" id="UP000579945"/>
    </source>
</evidence>
<gene>
    <name evidence="2" type="ORF">FHR33_004726</name>
</gene>
<dbReference type="InterPro" id="IPR007575">
    <property type="entry name" value="SchA_CurD-like"/>
</dbReference>
<keyword evidence="3" id="KW-1185">Reference proteome</keyword>
<organism evidence="2 3">
    <name type="scientific">Nonomuraea dietziae</name>
    <dbReference type="NCBI Taxonomy" id="65515"/>
    <lineage>
        <taxon>Bacteria</taxon>
        <taxon>Bacillati</taxon>
        <taxon>Actinomycetota</taxon>
        <taxon>Actinomycetes</taxon>
        <taxon>Streptosporangiales</taxon>
        <taxon>Streptosporangiaceae</taxon>
        <taxon>Nonomuraea</taxon>
    </lineage>
</organism>
<dbReference type="GeneID" id="95391080"/>
<reference evidence="2 3" key="1">
    <citation type="submission" date="2020-08" db="EMBL/GenBank/DDBJ databases">
        <title>Sequencing the genomes of 1000 actinobacteria strains.</title>
        <authorList>
            <person name="Klenk H.-P."/>
        </authorList>
    </citation>
    <scope>NUCLEOTIDE SEQUENCE [LARGE SCALE GENOMIC DNA]</scope>
    <source>
        <strain evidence="2 3">DSM 44320</strain>
    </source>
</reference>
<evidence type="ECO:0000259" key="1">
    <source>
        <dbReference type="Pfam" id="PF04486"/>
    </source>
</evidence>
<comment type="caution">
    <text evidence="2">The sequence shown here is derived from an EMBL/GenBank/DDBJ whole genome shotgun (WGS) entry which is preliminary data.</text>
</comment>
<name>A0A7W5V1U2_9ACTN</name>
<dbReference type="AlphaFoldDB" id="A0A7W5V1U2"/>
<evidence type="ECO:0000313" key="2">
    <source>
        <dbReference type="EMBL" id="MBB3728866.1"/>
    </source>
</evidence>